<dbReference type="AlphaFoldDB" id="A0A317JSL9"/>
<dbReference type="SUPFAM" id="SSF53474">
    <property type="entry name" value="alpha/beta-Hydrolases"/>
    <property type="match status" value="1"/>
</dbReference>
<proteinExistence type="predicted"/>
<dbReference type="PANTHER" id="PTHR15394:SF3">
    <property type="entry name" value="SERINE HYDROLASE RBBP9"/>
    <property type="match status" value="1"/>
</dbReference>
<dbReference type="InterPro" id="IPR010662">
    <property type="entry name" value="RBBP9/YdeN"/>
</dbReference>
<accession>A0A317JSL9</accession>
<dbReference type="EMBL" id="PSRQ01000013">
    <property type="protein sequence ID" value="PWU24079.1"/>
    <property type="molecule type" value="Genomic_DNA"/>
</dbReference>
<dbReference type="Pfam" id="PF06821">
    <property type="entry name" value="Ser_hydrolase"/>
    <property type="match status" value="1"/>
</dbReference>
<gene>
    <name evidence="1" type="ORF">C5B42_00695</name>
</gene>
<reference evidence="1 2" key="1">
    <citation type="submission" date="2018-02" db="EMBL/GenBank/DDBJ databases">
        <title>Genomic Reconstructions from Amazon Rainforest and Pasture Soil Reveal Novel Insights into the Physiology of Candidate Phyla in Tropical Sites.</title>
        <authorList>
            <person name="Kroeger M.E."/>
            <person name="Delmont T."/>
            <person name="Eren A.M."/>
            <person name="Guo J."/>
            <person name="Meyer K.M."/>
            <person name="Khan K."/>
            <person name="Rodrigues J.L.M."/>
            <person name="Bohannan B.J.M."/>
            <person name="Tringe S."/>
            <person name="Borges C.D."/>
            <person name="Tiedje J."/>
            <person name="Tsai S.M."/>
            <person name="Nusslein K."/>
        </authorList>
    </citation>
    <scope>NUCLEOTIDE SEQUENCE [LARGE SCALE GENOMIC DNA]</scope>
    <source>
        <strain evidence="1">Amazon FNV 2010 28 9</strain>
    </source>
</reference>
<evidence type="ECO:0000313" key="2">
    <source>
        <dbReference type="Proteomes" id="UP000246104"/>
    </source>
</evidence>
<name>A0A317JSL9_9BACT</name>
<dbReference type="Proteomes" id="UP000246104">
    <property type="component" value="Unassembled WGS sequence"/>
</dbReference>
<evidence type="ECO:0000313" key="1">
    <source>
        <dbReference type="EMBL" id="PWU24079.1"/>
    </source>
</evidence>
<organism evidence="1 2">
    <name type="scientific">Candidatus Cerribacteria bacterium 'Amazon FNV 2010 28 9'</name>
    <dbReference type="NCBI Taxonomy" id="2081795"/>
    <lineage>
        <taxon>Bacteria</taxon>
        <taxon>Candidatus Cerribacteria</taxon>
    </lineage>
</organism>
<sequence length="189" mass="22247">MDKKNALILHGTDFGKQQKQRFNNWFPWLKTQLKKMGYEVWLPELPEAWHPDLNRYWQFLKDFDFNSKTVVIGHSSGGAMVFGLLHRLPVEKKINLAISVAGFYKDEGWDCEGLFSEPYDWEKIKKQAKKLYVIWSPTDTYISKEQTDYLANKLKIAPTIMENKGHFNLEGGEQYKQFPELLDIIVKNR</sequence>
<dbReference type="PANTHER" id="PTHR15394">
    <property type="entry name" value="SERINE HYDROLASE RBBP9"/>
    <property type="match status" value="1"/>
</dbReference>
<dbReference type="Gene3D" id="3.40.50.1820">
    <property type="entry name" value="alpha/beta hydrolase"/>
    <property type="match status" value="1"/>
</dbReference>
<dbReference type="InterPro" id="IPR029058">
    <property type="entry name" value="AB_hydrolase_fold"/>
</dbReference>
<evidence type="ECO:0008006" key="3">
    <source>
        <dbReference type="Google" id="ProtNLM"/>
    </source>
</evidence>
<dbReference type="GO" id="GO:0016787">
    <property type="term" value="F:hydrolase activity"/>
    <property type="evidence" value="ECO:0007669"/>
    <property type="project" value="InterPro"/>
</dbReference>
<comment type="caution">
    <text evidence="1">The sequence shown here is derived from an EMBL/GenBank/DDBJ whole genome shotgun (WGS) entry which is preliminary data.</text>
</comment>
<protein>
    <recommendedName>
        <fullName evidence="3">Alpha/beta hydrolase</fullName>
    </recommendedName>
</protein>